<evidence type="ECO:0000313" key="2">
    <source>
        <dbReference type="Proteomes" id="UP000317199"/>
    </source>
</evidence>
<dbReference type="KEGG" id="lyj:FKV23_16300"/>
<dbReference type="PANTHER" id="PTHR37950:SF1">
    <property type="entry name" value="4-HYDROXYPHENYLACETATE CATABOLISM PROTEIN"/>
    <property type="match status" value="1"/>
</dbReference>
<dbReference type="Pfam" id="PF02962">
    <property type="entry name" value="CHMI"/>
    <property type="match status" value="1"/>
</dbReference>
<dbReference type="Gene3D" id="3.30.429.10">
    <property type="entry name" value="Macrophage Migration Inhibitory Factor"/>
    <property type="match status" value="1"/>
</dbReference>
<gene>
    <name evidence="1" type="ORF">FKV23_16300</name>
</gene>
<sequence length="114" mass="13090">MPHFVIDCSQGILRQRSEEEILARLHHAVNSTGLFDEPDIKVRVNPFLVYAVGGGKEDFIHVFSYIMQGRTIEQRADLSKRIVSELVDMFPTVHRIATNVAEFEKATYLNRDML</sequence>
<dbReference type="EMBL" id="CP041242">
    <property type="protein sequence ID" value="QDH71476.1"/>
    <property type="molecule type" value="Genomic_DNA"/>
</dbReference>
<keyword evidence="2" id="KW-1185">Reference proteome</keyword>
<name>A0A514BVS1_9GAMM</name>
<dbReference type="Proteomes" id="UP000317199">
    <property type="component" value="Chromosome"/>
</dbReference>
<dbReference type="CDD" id="cd00580">
    <property type="entry name" value="CHMI"/>
    <property type="match status" value="1"/>
</dbReference>
<dbReference type="InterPro" id="IPR014347">
    <property type="entry name" value="Tautomerase/MIF_sf"/>
</dbReference>
<dbReference type="OrthoDB" id="9814215at2"/>
<keyword evidence="1" id="KW-0413">Isomerase</keyword>
<evidence type="ECO:0000313" key="1">
    <source>
        <dbReference type="EMBL" id="QDH71476.1"/>
    </source>
</evidence>
<dbReference type="RefSeq" id="WP_141624808.1">
    <property type="nucleotide sequence ID" value="NZ_CP041242.1"/>
</dbReference>
<dbReference type="AlphaFoldDB" id="A0A514BVS1"/>
<accession>A0A514BVS1</accession>
<protein>
    <submittedName>
        <fullName evidence="1">5-carboxymethyl-2-hydroxymuconate Delta-isomerase</fullName>
    </submittedName>
</protein>
<dbReference type="GO" id="GO:0008704">
    <property type="term" value="F:5-carboxymethyl-2-hydroxymuconate delta-isomerase activity"/>
    <property type="evidence" value="ECO:0007669"/>
    <property type="project" value="InterPro"/>
</dbReference>
<dbReference type="SUPFAM" id="SSF55331">
    <property type="entry name" value="Tautomerase/MIF"/>
    <property type="match status" value="1"/>
</dbReference>
<organism evidence="1 2">
    <name type="scientific">Marilutibacter alkalisoli</name>
    <dbReference type="NCBI Taxonomy" id="2591633"/>
    <lineage>
        <taxon>Bacteria</taxon>
        <taxon>Pseudomonadati</taxon>
        <taxon>Pseudomonadota</taxon>
        <taxon>Gammaproteobacteria</taxon>
        <taxon>Lysobacterales</taxon>
        <taxon>Lysobacteraceae</taxon>
        <taxon>Marilutibacter</taxon>
    </lineage>
</organism>
<dbReference type="PANTHER" id="PTHR37950">
    <property type="entry name" value="4-HYDROXYPHENYLACETATE CATABOLISM PROTEIN"/>
    <property type="match status" value="1"/>
</dbReference>
<reference evidence="1 2" key="1">
    <citation type="submission" date="2019-06" db="EMBL/GenBank/DDBJ databases">
        <title>Lysobacter alkalisoli sp. nov. isolated from saline-alkali soil.</title>
        <authorList>
            <person name="Sun J.-Q."/>
            <person name="Xu L."/>
        </authorList>
    </citation>
    <scope>NUCLEOTIDE SEQUENCE [LARGE SCALE GENOMIC DNA]</scope>
    <source>
        <strain evidence="1 2">SJ-36</strain>
    </source>
</reference>
<proteinExistence type="predicted"/>
<dbReference type="InterPro" id="IPR004220">
    <property type="entry name" value="5-COMe_2-OHmuconate_Isoase"/>
</dbReference>